<gene>
    <name evidence="1" type="ORF">S06H3_16512</name>
</gene>
<comment type="caution">
    <text evidence="1">The sequence shown here is derived from an EMBL/GenBank/DDBJ whole genome shotgun (WGS) entry which is preliminary data.</text>
</comment>
<organism evidence="1">
    <name type="scientific">marine sediment metagenome</name>
    <dbReference type="NCBI Taxonomy" id="412755"/>
    <lineage>
        <taxon>unclassified sequences</taxon>
        <taxon>metagenomes</taxon>
        <taxon>ecological metagenomes</taxon>
    </lineage>
</organism>
<proteinExistence type="predicted"/>
<dbReference type="EMBL" id="BARV01008173">
    <property type="protein sequence ID" value="GAI16986.1"/>
    <property type="molecule type" value="Genomic_DNA"/>
</dbReference>
<protein>
    <submittedName>
        <fullName evidence="1">Uncharacterized protein</fullName>
    </submittedName>
</protein>
<evidence type="ECO:0000313" key="1">
    <source>
        <dbReference type="EMBL" id="GAI16986.1"/>
    </source>
</evidence>
<name>X1MG07_9ZZZZ</name>
<sequence>MPAGQPKIATGLVDAAADTYYTLLDYAGKGAFSNIYLFQQDADINLITIKITVDGGAPLEILLGDDQLYRVIRRDCASAVDKHAILGWGLVSFATSLKIEYKCTVIHRIVIACMYQTYA</sequence>
<accession>X1MG07</accession>
<reference evidence="1" key="1">
    <citation type="journal article" date="2014" name="Front. Microbiol.">
        <title>High frequency of phylogenetically diverse reductive dehalogenase-homologous genes in deep subseafloor sedimentary metagenomes.</title>
        <authorList>
            <person name="Kawai M."/>
            <person name="Futagami T."/>
            <person name="Toyoda A."/>
            <person name="Takaki Y."/>
            <person name="Nishi S."/>
            <person name="Hori S."/>
            <person name="Arai W."/>
            <person name="Tsubouchi T."/>
            <person name="Morono Y."/>
            <person name="Uchiyama I."/>
            <person name="Ito T."/>
            <person name="Fujiyama A."/>
            <person name="Inagaki F."/>
            <person name="Takami H."/>
        </authorList>
    </citation>
    <scope>NUCLEOTIDE SEQUENCE</scope>
    <source>
        <strain evidence="1">Expedition CK06-06</strain>
    </source>
</reference>
<dbReference type="AlphaFoldDB" id="X1MG07"/>